<name>A0A7Y0HNR8_9CLOT</name>
<evidence type="ECO:0000256" key="6">
    <source>
        <dbReference type="ARBA" id="ARBA00022989"/>
    </source>
</evidence>
<dbReference type="PANTHER" id="PTHR35334:SF2">
    <property type="entry name" value="SERINE TRANSPORTER SDAC"/>
    <property type="match status" value="1"/>
</dbReference>
<dbReference type="Gene3D" id="1.20.1740.10">
    <property type="entry name" value="Amino acid/polyamine transporter I"/>
    <property type="match status" value="1"/>
</dbReference>
<reference evidence="9 10" key="1">
    <citation type="submission" date="2020-06" db="EMBL/GenBank/DDBJ databases">
        <title>Complete Genome Sequence of Clostridium muelleri sp. nov. P21T, an Acid-Alcohol Producing Acetogen Isolated from Old Hay.</title>
        <authorList>
            <person name="Duncan K.E."/>
            <person name="Tanner R.S."/>
        </authorList>
    </citation>
    <scope>NUCLEOTIDE SEQUENCE [LARGE SCALE GENOMIC DNA]</scope>
    <source>
        <strain evidence="9 10">P21</strain>
    </source>
</reference>
<keyword evidence="2" id="KW-0813">Transport</keyword>
<evidence type="ECO:0000256" key="8">
    <source>
        <dbReference type="SAM" id="Phobius"/>
    </source>
</evidence>
<evidence type="ECO:0000256" key="1">
    <source>
        <dbReference type="ARBA" id="ARBA00004429"/>
    </source>
</evidence>
<proteinExistence type="predicted"/>
<evidence type="ECO:0000256" key="5">
    <source>
        <dbReference type="ARBA" id="ARBA00022692"/>
    </source>
</evidence>
<protein>
    <submittedName>
        <fullName evidence="9">Septum formation initiator</fullName>
    </submittedName>
</protein>
<dbReference type="Proteomes" id="UP000537131">
    <property type="component" value="Unassembled WGS sequence"/>
</dbReference>
<feature type="transmembrane region" description="Helical" evidence="8">
    <location>
        <begin position="50"/>
        <end position="68"/>
    </location>
</feature>
<dbReference type="EMBL" id="JABBNI010000012">
    <property type="protein sequence ID" value="NMM62296.1"/>
    <property type="molecule type" value="Genomic_DNA"/>
</dbReference>
<evidence type="ECO:0000313" key="10">
    <source>
        <dbReference type="Proteomes" id="UP000537131"/>
    </source>
</evidence>
<feature type="transmembrane region" description="Helical" evidence="8">
    <location>
        <begin position="206"/>
        <end position="226"/>
    </location>
</feature>
<evidence type="ECO:0000256" key="3">
    <source>
        <dbReference type="ARBA" id="ARBA00022475"/>
    </source>
</evidence>
<accession>A0A7Y0HNR8</accession>
<feature type="transmembrane region" description="Helical" evidence="8">
    <location>
        <begin position="141"/>
        <end position="158"/>
    </location>
</feature>
<dbReference type="GO" id="GO:0003333">
    <property type="term" value="P:amino acid transmembrane transport"/>
    <property type="evidence" value="ECO:0007669"/>
    <property type="project" value="InterPro"/>
</dbReference>
<dbReference type="PANTHER" id="PTHR35334">
    <property type="entry name" value="SERINE TRANSPORTER"/>
    <property type="match status" value="1"/>
</dbReference>
<comment type="caution">
    <text evidence="9">The sequence shown here is derived from an EMBL/GenBank/DDBJ whole genome shotgun (WGS) entry which is preliminary data.</text>
</comment>
<feature type="transmembrane region" description="Helical" evidence="8">
    <location>
        <begin position="24"/>
        <end position="44"/>
    </location>
</feature>
<evidence type="ECO:0000313" key="9">
    <source>
        <dbReference type="EMBL" id="NMM62296.1"/>
    </source>
</evidence>
<comment type="subcellular location">
    <subcellularLocation>
        <location evidence="1">Cell inner membrane</location>
        <topology evidence="1">Multi-pass membrane protein</topology>
    </subcellularLocation>
</comment>
<feature type="transmembrane region" description="Helical" evidence="8">
    <location>
        <begin position="101"/>
        <end position="121"/>
    </location>
</feature>
<gene>
    <name evidence="9" type="ORF">HBE96_06265</name>
</gene>
<dbReference type="GO" id="GO:0005886">
    <property type="term" value="C:plasma membrane"/>
    <property type="evidence" value="ECO:0007669"/>
    <property type="project" value="UniProtKB-SubCell"/>
</dbReference>
<keyword evidence="10" id="KW-1185">Reference proteome</keyword>
<evidence type="ECO:0000256" key="7">
    <source>
        <dbReference type="ARBA" id="ARBA00023136"/>
    </source>
</evidence>
<feature type="transmembrane region" description="Helical" evidence="8">
    <location>
        <begin position="305"/>
        <end position="323"/>
    </location>
</feature>
<sequence length="433" mass="47888">MIQTKKVQEMKAYKDANKWHSQDTTWAMSLFGTAIGAGVLFLPINAGAGGILSLLLITIIAFPIMYFSHRAMAKMIYFSKSGDKGITATVREYFGNTASKVFDVVYFFSIYSILIMYAVSLTNTAKSFIENQLNMQAPPRIVLSLVLVLFLIFIVNFGQEVTVKVMSYLVYPFIATLVLLSLYLIPQWSVSNLSLAGNFAPAGGKVGIGTVLGIAWFILPIIVFSFNHSPMISTFVVKQRETYGMENVDRKCAQIQKVCYTVTICVVLFFVFSTVLSVTSADLALAKKENLPVLSFLANKYKMPLFAYGAPIIALVAITKSFLGHYIGAYEGLEDIIVQGAKSCGKDLNSKTVKNIIVVFMILTCWMVAFLDPSILDLIDMVNAPLIAMILFILPMYAIYKVPTLSKYRKNLSNAFVIIVGLLVVLSSIKAFF</sequence>
<evidence type="ECO:0000256" key="4">
    <source>
        <dbReference type="ARBA" id="ARBA00022519"/>
    </source>
</evidence>
<organism evidence="9 10">
    <name type="scientific">Clostridium muellerianum</name>
    <dbReference type="NCBI Taxonomy" id="2716538"/>
    <lineage>
        <taxon>Bacteria</taxon>
        <taxon>Bacillati</taxon>
        <taxon>Bacillota</taxon>
        <taxon>Clostridia</taxon>
        <taxon>Eubacteriales</taxon>
        <taxon>Clostridiaceae</taxon>
        <taxon>Clostridium</taxon>
    </lineage>
</organism>
<keyword evidence="6 8" id="KW-1133">Transmembrane helix</keyword>
<dbReference type="RefSeq" id="WP_169296903.1">
    <property type="nucleotide sequence ID" value="NZ_JABBNI010000012.1"/>
</dbReference>
<feature type="transmembrane region" description="Helical" evidence="8">
    <location>
        <begin position="356"/>
        <end position="376"/>
    </location>
</feature>
<feature type="transmembrane region" description="Helical" evidence="8">
    <location>
        <begin position="382"/>
        <end position="400"/>
    </location>
</feature>
<keyword evidence="7 8" id="KW-0472">Membrane</keyword>
<feature type="transmembrane region" description="Helical" evidence="8">
    <location>
        <begin position="412"/>
        <end position="432"/>
    </location>
</feature>
<keyword evidence="5 8" id="KW-0812">Transmembrane</keyword>
<evidence type="ECO:0000256" key="2">
    <source>
        <dbReference type="ARBA" id="ARBA00022448"/>
    </source>
</evidence>
<keyword evidence="4" id="KW-0997">Cell inner membrane</keyword>
<feature type="transmembrane region" description="Helical" evidence="8">
    <location>
        <begin position="165"/>
        <end position="186"/>
    </location>
</feature>
<dbReference type="AlphaFoldDB" id="A0A7Y0HNR8"/>
<keyword evidence="3" id="KW-1003">Cell membrane</keyword>
<dbReference type="Pfam" id="PF03222">
    <property type="entry name" value="Trp_Tyr_perm"/>
    <property type="match status" value="1"/>
</dbReference>
<feature type="transmembrane region" description="Helical" evidence="8">
    <location>
        <begin position="258"/>
        <end position="285"/>
    </location>
</feature>
<dbReference type="InterPro" id="IPR018227">
    <property type="entry name" value="Amino_acid_transport_2"/>
</dbReference>